<accession>A0ABS3UDL8</accession>
<gene>
    <name evidence="1" type="ORF">J5X75_05055</name>
</gene>
<keyword evidence="2" id="KW-1185">Reference proteome</keyword>
<proteinExistence type="predicted"/>
<dbReference type="EMBL" id="JAGFNS010000002">
    <property type="protein sequence ID" value="MBO3736881.1"/>
    <property type="molecule type" value="Genomic_DNA"/>
</dbReference>
<reference evidence="1 2" key="1">
    <citation type="submission" date="2021-03" db="EMBL/GenBank/DDBJ databases">
        <title>Actinoplanes flavus sp. nov., a novel actinomycete isolated from Coconut Palm rhizosphere soil.</title>
        <authorList>
            <person name="Luo X."/>
        </authorList>
    </citation>
    <scope>NUCLEOTIDE SEQUENCE [LARGE SCALE GENOMIC DNA]</scope>
    <source>
        <strain evidence="1 2">NEAU-H7</strain>
    </source>
</reference>
<organism evidence="1 2">
    <name type="scientific">Actinoplanes flavus</name>
    <dbReference type="NCBI Taxonomy" id="2820290"/>
    <lineage>
        <taxon>Bacteria</taxon>
        <taxon>Bacillati</taxon>
        <taxon>Actinomycetota</taxon>
        <taxon>Actinomycetes</taxon>
        <taxon>Micromonosporales</taxon>
        <taxon>Micromonosporaceae</taxon>
        <taxon>Actinoplanes</taxon>
    </lineage>
</organism>
<dbReference type="Proteomes" id="UP000679690">
    <property type="component" value="Unassembled WGS sequence"/>
</dbReference>
<evidence type="ECO:0000313" key="1">
    <source>
        <dbReference type="EMBL" id="MBO3736881.1"/>
    </source>
</evidence>
<evidence type="ECO:0000313" key="2">
    <source>
        <dbReference type="Proteomes" id="UP000679690"/>
    </source>
</evidence>
<sequence>MGLYGDPDELDRLAARLREKAARIRDEAATHEARGHAAAWVSDGAAAYRERLSRDRAEVARQAAGIDHAAALLTEHAESVRQIIADIARIERETRQWFVDTGKSLVDRADDLIEAAGRTLRRGLTEPPWVDWPFRPDNLPAAGDVRWLEVGRFLRGEGAL</sequence>
<name>A0ABS3UDL8_9ACTN</name>
<comment type="caution">
    <text evidence="1">The sequence shown here is derived from an EMBL/GenBank/DDBJ whole genome shotgun (WGS) entry which is preliminary data.</text>
</comment>
<protein>
    <submittedName>
        <fullName evidence="1">Uncharacterized protein</fullName>
    </submittedName>
</protein>
<dbReference type="RefSeq" id="WP_208466078.1">
    <property type="nucleotide sequence ID" value="NZ_JAGFNS010000002.1"/>
</dbReference>